<keyword evidence="7 9" id="KW-0472">Membrane</keyword>
<dbReference type="EC" id="1.3.5.1" evidence="10"/>
<dbReference type="InterPro" id="IPR014314">
    <property type="entry name" value="Succ_DH_cytb556"/>
</dbReference>
<evidence type="ECO:0000256" key="6">
    <source>
        <dbReference type="ARBA" id="ARBA00023004"/>
    </source>
</evidence>
<organism evidence="10">
    <name type="scientific">Reclinomonas americana ATCC 50633</name>
    <dbReference type="NCBI Taxonomy" id="1295593"/>
    <lineage>
        <taxon>Eukaryota</taxon>
        <taxon>Discoba</taxon>
        <taxon>Jakobida</taxon>
        <taxon>Histionina</taxon>
        <taxon>Histionidae</taxon>
        <taxon>Reclinomonas</taxon>
    </lineage>
</organism>
<keyword evidence="10" id="KW-0560">Oxidoreductase</keyword>
<dbReference type="InterPro" id="IPR018495">
    <property type="entry name" value="Succ_DH_cyt_bsu_CS"/>
</dbReference>
<dbReference type="Gene3D" id="1.20.1300.10">
    <property type="entry name" value="Fumarate reductase/succinate dehydrogenase, transmembrane subunit"/>
    <property type="match status" value="1"/>
</dbReference>
<reference evidence="10" key="1">
    <citation type="journal article" date="2013" name="Genome Biol. Evol.">
        <title>Strikingly bacteria-like and gene-rich mitochondrial genomes throughout jakobid protists.</title>
        <authorList>
            <person name="Burger G."/>
            <person name="Gray M.W."/>
            <person name="Forget L."/>
            <person name="Lang B.F."/>
        </authorList>
    </citation>
    <scope>NUCLEOTIDE SEQUENCE</scope>
    <source>
        <strain evidence="10">ATCC 50633</strain>
    </source>
</reference>
<accession>M4QAG0</accession>
<evidence type="ECO:0000256" key="7">
    <source>
        <dbReference type="ARBA" id="ARBA00023136"/>
    </source>
</evidence>
<dbReference type="EMBL" id="KC353356">
    <property type="protein sequence ID" value="AGH24306.1"/>
    <property type="molecule type" value="Genomic_DNA"/>
</dbReference>
<dbReference type="NCBIfam" id="TIGR02970">
    <property type="entry name" value="succ_dehyd_cytB"/>
    <property type="match status" value="1"/>
</dbReference>
<dbReference type="PANTHER" id="PTHR10978:SF5">
    <property type="entry name" value="SUCCINATE DEHYDROGENASE CYTOCHROME B560 SUBUNIT, MITOCHONDRIAL"/>
    <property type="match status" value="1"/>
</dbReference>
<proteinExistence type="predicted"/>
<dbReference type="PIRSF" id="PIRSF000178">
    <property type="entry name" value="SDH_cyt_b560"/>
    <property type="match status" value="1"/>
</dbReference>
<comment type="cofactor">
    <cofactor evidence="8">
        <name>heme</name>
        <dbReference type="ChEBI" id="CHEBI:30413"/>
    </cofactor>
    <text evidence="8">The heme is bound between the two transmembrane subunits.</text>
</comment>
<feature type="transmembrane region" description="Helical" evidence="9">
    <location>
        <begin position="59"/>
        <end position="86"/>
    </location>
</feature>
<dbReference type="GO" id="GO:0005739">
    <property type="term" value="C:mitochondrion"/>
    <property type="evidence" value="ECO:0007669"/>
    <property type="project" value="GOC"/>
</dbReference>
<dbReference type="InterPro" id="IPR000701">
    <property type="entry name" value="SuccDH_FuR_B_TM-su"/>
</dbReference>
<gene>
    <name evidence="10" type="primary">sdh3</name>
</gene>
<keyword evidence="5 9" id="KW-1133">Transmembrane helix</keyword>
<geneLocation type="mitochondrion" evidence="10"/>
<evidence type="ECO:0000256" key="3">
    <source>
        <dbReference type="ARBA" id="ARBA00022692"/>
    </source>
</evidence>
<evidence type="ECO:0000256" key="4">
    <source>
        <dbReference type="ARBA" id="ARBA00022723"/>
    </source>
</evidence>
<evidence type="ECO:0000256" key="5">
    <source>
        <dbReference type="ARBA" id="ARBA00022989"/>
    </source>
</evidence>
<feature type="transmembrane region" description="Helical" evidence="9">
    <location>
        <begin position="24"/>
        <end position="47"/>
    </location>
</feature>
<dbReference type="GO" id="GO:0009055">
    <property type="term" value="F:electron transfer activity"/>
    <property type="evidence" value="ECO:0007669"/>
    <property type="project" value="InterPro"/>
</dbReference>
<dbReference type="CDD" id="cd03499">
    <property type="entry name" value="SQR_TypeC_SdhC"/>
    <property type="match status" value="1"/>
</dbReference>
<dbReference type="PROSITE" id="PS01001">
    <property type="entry name" value="SDH_CYT_2"/>
    <property type="match status" value="1"/>
</dbReference>
<name>M4QAG0_RECAM</name>
<evidence type="ECO:0000256" key="2">
    <source>
        <dbReference type="ARBA" id="ARBA00022617"/>
    </source>
</evidence>
<protein>
    <submittedName>
        <fullName evidence="10">Succinate dehydrogenase subunit 3</fullName>
        <ecNumber evidence="10">1.3.5.1</ecNumber>
    </submittedName>
</protein>
<dbReference type="GO" id="GO:0008177">
    <property type="term" value="F:succinate dehydrogenase (quinone) activity"/>
    <property type="evidence" value="ECO:0007669"/>
    <property type="project" value="UniProtKB-EC"/>
</dbReference>
<dbReference type="GO" id="GO:0046872">
    <property type="term" value="F:metal ion binding"/>
    <property type="evidence" value="ECO:0007669"/>
    <property type="project" value="UniProtKB-KW"/>
</dbReference>
<keyword evidence="6 8" id="KW-0408">Iron</keyword>
<comment type="subcellular location">
    <subcellularLocation>
        <location evidence="1">Membrane</location>
        <topology evidence="1">Multi-pass membrane protein</topology>
    </subcellularLocation>
</comment>
<keyword evidence="3 9" id="KW-0812">Transmembrane</keyword>
<dbReference type="AlphaFoldDB" id="M4QAG0"/>
<dbReference type="Pfam" id="PF01127">
    <property type="entry name" value="Sdh_cyt"/>
    <property type="match status" value="1"/>
</dbReference>
<dbReference type="PANTHER" id="PTHR10978">
    <property type="entry name" value="SUCCINATE DEHYDROGENASE CYTOCHROME B560 SUBUNIT"/>
    <property type="match status" value="1"/>
</dbReference>
<feature type="binding site" description="axial binding residue" evidence="8">
    <location>
        <position position="85"/>
    </location>
    <ligand>
        <name>heme</name>
        <dbReference type="ChEBI" id="CHEBI:30413"/>
        <note>ligand shared with second transmembrane subunit</note>
    </ligand>
    <ligandPart>
        <name>Fe</name>
        <dbReference type="ChEBI" id="CHEBI:18248"/>
    </ligandPart>
</feature>
<dbReference type="GO" id="GO:0006121">
    <property type="term" value="P:mitochondrial electron transport, succinate to ubiquinone"/>
    <property type="evidence" value="ECO:0007669"/>
    <property type="project" value="TreeGrafter"/>
</dbReference>
<dbReference type="InterPro" id="IPR034804">
    <property type="entry name" value="SQR/QFR_C/D"/>
</dbReference>
<dbReference type="GO" id="GO:0006099">
    <property type="term" value="P:tricarboxylic acid cycle"/>
    <property type="evidence" value="ECO:0007669"/>
    <property type="project" value="InterPro"/>
</dbReference>
<feature type="transmembrane region" description="Helical" evidence="9">
    <location>
        <begin position="106"/>
        <end position="127"/>
    </location>
</feature>
<keyword evidence="10" id="KW-0496">Mitochondrion</keyword>
<evidence type="ECO:0000256" key="9">
    <source>
        <dbReference type="SAM" id="Phobius"/>
    </source>
</evidence>
<dbReference type="PROSITE" id="PS01000">
    <property type="entry name" value="SDH_CYT_1"/>
    <property type="match status" value="1"/>
</dbReference>
<evidence type="ECO:0000313" key="10">
    <source>
        <dbReference type="EMBL" id="AGH24306.1"/>
    </source>
</evidence>
<sequence>MNLNRPISPHLTIYKMQITNTLSIFHRMTGGILSVVLCFFVILLKMLNFHLSSYTIYSVAYVVNQFSGFIFLIAGFFLILFLFYHLFAGVRHLVWDAGYALEIENVYLSAYIMVGLAFLLTFTVWFIF</sequence>
<keyword evidence="4 8" id="KW-0479">Metal-binding</keyword>
<evidence type="ECO:0000256" key="8">
    <source>
        <dbReference type="PIRSR" id="PIRSR000178-1"/>
    </source>
</evidence>
<dbReference type="SUPFAM" id="SSF81343">
    <property type="entry name" value="Fumarate reductase respiratory complex transmembrane subunits"/>
    <property type="match status" value="1"/>
</dbReference>
<dbReference type="GO" id="GO:0016020">
    <property type="term" value="C:membrane"/>
    <property type="evidence" value="ECO:0007669"/>
    <property type="project" value="UniProtKB-SubCell"/>
</dbReference>
<keyword evidence="2 8" id="KW-0349">Heme</keyword>
<evidence type="ECO:0000256" key="1">
    <source>
        <dbReference type="ARBA" id="ARBA00004141"/>
    </source>
</evidence>